<keyword evidence="2" id="KW-0472">Membrane</keyword>
<feature type="transmembrane region" description="Helical" evidence="2">
    <location>
        <begin position="6"/>
        <end position="23"/>
    </location>
</feature>
<keyword evidence="2" id="KW-1133">Transmembrane helix</keyword>
<feature type="transmembrane region" description="Helical" evidence="2">
    <location>
        <begin position="277"/>
        <end position="299"/>
    </location>
</feature>
<feature type="compositionally biased region" description="Basic and acidic residues" evidence="1">
    <location>
        <begin position="189"/>
        <end position="207"/>
    </location>
</feature>
<sequence>MGTSLFGLCSILKSTPIFCNFFLNKQKKRSYRRERDNSRHRQREIKEERQKQRNGDKRSGSGSVRDREIDKDRNGEYNKDDNKDKKERERDREREREREKEKEREREREREREKEKERERDKDKDKEKDKDKDKDDERDKERDKMRVRSRTRSHSETSDKGRPKRRPLSRSESRSRSYYSRSRSRQRRERNGTRDRRDRSKDRNYRRRDNDKNGTLLFFLNLLIFFFGTKKKKWLVGKLFILSLAMSLVNGTWYLVDWDDNEKERRELGVLVGKHNVVCVCIAWMFCVVLRTFAIRSRFCWICVAYRNEKCFHCGDTGHWYFLLLFVRISYIQCFYIYLLVKVFYLKKKPNKLGPAIVLILMAEIAVFIVLKLDIWQSTALSYLFFLYVQVHLVLENIMFFVDHVVWDIVVAAMPIIQQCEEAIVHAVEHKTLFYCLVMLYLLINKKDKRFLIQQHNFSMLNK</sequence>
<feature type="region of interest" description="Disordered" evidence="1">
    <location>
        <begin position="27"/>
        <end position="207"/>
    </location>
</feature>
<keyword evidence="3" id="KW-0418">Kinase</keyword>
<dbReference type="GO" id="GO:0016301">
    <property type="term" value="F:kinase activity"/>
    <property type="evidence" value="ECO:0007669"/>
    <property type="project" value="UniProtKB-KW"/>
</dbReference>
<protein>
    <submittedName>
        <fullName evidence="3">Protein kinase domain containing protein</fullName>
    </submittedName>
</protein>
<evidence type="ECO:0000256" key="1">
    <source>
        <dbReference type="SAM" id="MobiDB-lite"/>
    </source>
</evidence>
<reference evidence="3 4" key="1">
    <citation type="journal article" date="2013" name="Curr. Biol.">
        <title>The Genome of the Foraminiferan Reticulomyxa filosa.</title>
        <authorList>
            <person name="Glockner G."/>
            <person name="Hulsmann N."/>
            <person name="Schleicher M."/>
            <person name="Noegel A.A."/>
            <person name="Eichinger L."/>
            <person name="Gallinger C."/>
            <person name="Pawlowski J."/>
            <person name="Sierra R."/>
            <person name="Euteneuer U."/>
            <person name="Pillet L."/>
            <person name="Moustafa A."/>
            <person name="Platzer M."/>
            <person name="Groth M."/>
            <person name="Szafranski K."/>
            <person name="Schliwa M."/>
        </authorList>
    </citation>
    <scope>NUCLEOTIDE SEQUENCE [LARGE SCALE GENOMIC DNA]</scope>
</reference>
<evidence type="ECO:0000313" key="3">
    <source>
        <dbReference type="EMBL" id="ETO25442.1"/>
    </source>
</evidence>
<proteinExistence type="predicted"/>
<feature type="transmembrane region" description="Helical" evidence="2">
    <location>
        <begin position="353"/>
        <end position="369"/>
    </location>
</feature>
<feature type="transmembrane region" description="Helical" evidence="2">
    <location>
        <begin position="423"/>
        <end position="444"/>
    </location>
</feature>
<feature type="transmembrane region" description="Helical" evidence="2">
    <location>
        <begin position="235"/>
        <end position="256"/>
    </location>
</feature>
<feature type="transmembrane region" description="Helical" evidence="2">
    <location>
        <begin position="319"/>
        <end position="341"/>
    </location>
</feature>
<accession>X6NJC3</accession>
<dbReference type="AlphaFoldDB" id="X6NJC3"/>
<keyword evidence="4" id="KW-1185">Reference proteome</keyword>
<name>X6NJC3_RETFI</name>
<evidence type="ECO:0000313" key="4">
    <source>
        <dbReference type="Proteomes" id="UP000023152"/>
    </source>
</evidence>
<keyword evidence="2" id="KW-0812">Transmembrane</keyword>
<feature type="transmembrane region" description="Helical" evidence="2">
    <location>
        <begin position="375"/>
        <end position="391"/>
    </location>
</feature>
<comment type="caution">
    <text evidence="3">The sequence shown here is derived from an EMBL/GenBank/DDBJ whole genome shotgun (WGS) entry which is preliminary data.</text>
</comment>
<dbReference type="EMBL" id="ASPP01008529">
    <property type="protein sequence ID" value="ETO25442.1"/>
    <property type="molecule type" value="Genomic_DNA"/>
</dbReference>
<feature type="compositionally biased region" description="Basic and acidic residues" evidence="1">
    <location>
        <begin position="33"/>
        <end position="146"/>
    </location>
</feature>
<dbReference type="Proteomes" id="UP000023152">
    <property type="component" value="Unassembled WGS sequence"/>
</dbReference>
<evidence type="ECO:0000256" key="2">
    <source>
        <dbReference type="SAM" id="Phobius"/>
    </source>
</evidence>
<dbReference type="PANTHER" id="PTHR36812">
    <property type="entry name" value="NEUROFILAMENT TRIPLET M PROTEIN-LIKE PROTEIN"/>
    <property type="match status" value="1"/>
</dbReference>
<keyword evidence="3" id="KW-0808">Transferase</keyword>
<organism evidence="3 4">
    <name type="scientific">Reticulomyxa filosa</name>
    <dbReference type="NCBI Taxonomy" id="46433"/>
    <lineage>
        <taxon>Eukaryota</taxon>
        <taxon>Sar</taxon>
        <taxon>Rhizaria</taxon>
        <taxon>Retaria</taxon>
        <taxon>Foraminifera</taxon>
        <taxon>Monothalamids</taxon>
        <taxon>Reticulomyxidae</taxon>
        <taxon>Reticulomyxa</taxon>
    </lineage>
</organism>
<dbReference type="PANTHER" id="PTHR36812:SF9">
    <property type="entry name" value="MYB-LIKE PROTEIN X ISOFORM X1"/>
    <property type="match status" value="1"/>
</dbReference>
<gene>
    <name evidence="3" type="ORF">RFI_11694</name>
</gene>